<dbReference type="PANTHER" id="PTHR23088:SF27">
    <property type="entry name" value="DEAMINATED GLUTATHIONE AMIDASE"/>
    <property type="match status" value="1"/>
</dbReference>
<sequence length="275" mass="30735">MKLCAIQMTSGSEWLQNLRYVELRIKRAAQQGARLVILPENAFLFDGKALRALVEDEVSQSIIMDTLKSLASGLGVWIVVGSHPSINRPDGNPVPNGKVRQSCLVFSPSRDNCVRYDKIHLFDVNVTDAVGHYKESNFIEPGELNAVVLDVDGLKVGLSICYDLRFPELYRALVDKGAELLLVPAAFTYVTGQAHWNTLLRSRAIENQAFVMGVNQCGYHTKTRRTFGHSVCYSPWGDDLGQLGDDPENLYISINPAHIQECKSSMPVLEHRRFM</sequence>
<dbReference type="CDD" id="cd07572">
    <property type="entry name" value="nit"/>
    <property type="match status" value="1"/>
</dbReference>
<dbReference type="PROSITE" id="PS50263">
    <property type="entry name" value="CN_HYDROLASE"/>
    <property type="match status" value="1"/>
</dbReference>
<dbReference type="RefSeq" id="WP_269127122.1">
    <property type="nucleotide sequence ID" value="NZ_JAPUBN010000019.1"/>
</dbReference>
<dbReference type="Pfam" id="PF00795">
    <property type="entry name" value="CN_hydrolase"/>
    <property type="match status" value="1"/>
</dbReference>
<proteinExistence type="inferred from homology"/>
<evidence type="ECO:0000259" key="3">
    <source>
        <dbReference type="PROSITE" id="PS50263"/>
    </source>
</evidence>
<dbReference type="InterPro" id="IPR003010">
    <property type="entry name" value="C-N_Hydrolase"/>
</dbReference>
<keyword evidence="2 4" id="KW-0378">Hydrolase</keyword>
<dbReference type="Gene3D" id="3.60.110.10">
    <property type="entry name" value="Carbon-nitrogen hydrolase"/>
    <property type="match status" value="1"/>
</dbReference>
<evidence type="ECO:0000313" key="5">
    <source>
        <dbReference type="Proteomes" id="UP001149719"/>
    </source>
</evidence>
<dbReference type="InterPro" id="IPR036526">
    <property type="entry name" value="C-N_Hydrolase_sf"/>
</dbReference>
<dbReference type="Proteomes" id="UP001149719">
    <property type="component" value="Unassembled WGS sequence"/>
</dbReference>
<protein>
    <submittedName>
        <fullName evidence="4">Carbon-nitrogen hydrolase family protein</fullName>
    </submittedName>
</protein>
<feature type="domain" description="CN hydrolase" evidence="3">
    <location>
        <begin position="1"/>
        <end position="256"/>
    </location>
</feature>
<dbReference type="GO" id="GO:0016787">
    <property type="term" value="F:hydrolase activity"/>
    <property type="evidence" value="ECO:0007669"/>
    <property type="project" value="UniProtKB-KW"/>
</dbReference>
<dbReference type="PROSITE" id="PS01227">
    <property type="entry name" value="UPF0012"/>
    <property type="match status" value="1"/>
</dbReference>
<comment type="similarity">
    <text evidence="1">Belongs to the carbon-nitrogen hydrolase superfamily. NIT1/NIT2 family.</text>
</comment>
<evidence type="ECO:0000313" key="4">
    <source>
        <dbReference type="EMBL" id="MCZ2723028.1"/>
    </source>
</evidence>
<name>A0ABT4JXM2_9GAMM</name>
<comment type="caution">
    <text evidence="4">The sequence shown here is derived from an EMBL/GenBank/DDBJ whole genome shotgun (WGS) entry which is preliminary data.</text>
</comment>
<dbReference type="InterPro" id="IPR001110">
    <property type="entry name" value="UPF0012_CS"/>
</dbReference>
<dbReference type="SUPFAM" id="SSF56317">
    <property type="entry name" value="Carbon-nitrogen hydrolase"/>
    <property type="match status" value="1"/>
</dbReference>
<dbReference type="InterPro" id="IPR045254">
    <property type="entry name" value="Nit1/2_C-N_Hydrolase"/>
</dbReference>
<reference evidence="4" key="1">
    <citation type="submission" date="2022-12" db="EMBL/GenBank/DDBJ databases">
        <title>Marinomonas 15G1-11 sp. nov, isolated from marine algae.</title>
        <authorList>
            <person name="Butt M."/>
            <person name="Choi D.G."/>
            <person name="Kim J.M."/>
            <person name="Lee J.K."/>
            <person name="Baek J.H."/>
            <person name="Jeon C.O."/>
        </authorList>
    </citation>
    <scope>NUCLEOTIDE SEQUENCE</scope>
    <source>
        <strain evidence="4">15G1-11</strain>
    </source>
</reference>
<evidence type="ECO:0000256" key="1">
    <source>
        <dbReference type="ARBA" id="ARBA00010613"/>
    </source>
</evidence>
<dbReference type="EMBL" id="JAPUBN010000019">
    <property type="protein sequence ID" value="MCZ2723028.1"/>
    <property type="molecule type" value="Genomic_DNA"/>
</dbReference>
<gene>
    <name evidence="4" type="ORF">O1D97_15745</name>
</gene>
<evidence type="ECO:0000256" key="2">
    <source>
        <dbReference type="ARBA" id="ARBA00022801"/>
    </source>
</evidence>
<keyword evidence="5" id="KW-1185">Reference proteome</keyword>
<organism evidence="4 5">
    <name type="scientific">Marinomonas phaeophyticola</name>
    <dbReference type="NCBI Taxonomy" id="3004091"/>
    <lineage>
        <taxon>Bacteria</taxon>
        <taxon>Pseudomonadati</taxon>
        <taxon>Pseudomonadota</taxon>
        <taxon>Gammaproteobacteria</taxon>
        <taxon>Oceanospirillales</taxon>
        <taxon>Oceanospirillaceae</taxon>
        <taxon>Marinomonas</taxon>
    </lineage>
</organism>
<dbReference type="PANTHER" id="PTHR23088">
    <property type="entry name" value="NITRILASE-RELATED"/>
    <property type="match status" value="1"/>
</dbReference>
<accession>A0ABT4JXM2</accession>